<sequence length="96" mass="11407">MIRHICMFKLKNENKDALIKEFLERAESLKTIPQLKRYEVVYNDKRTPDSNYDVSLIFDFDSVEDLNAYQSSETHINFGKFVATVKEERACIDYEF</sequence>
<proteinExistence type="predicted"/>
<dbReference type="Gene3D" id="3.30.70.100">
    <property type="match status" value="1"/>
</dbReference>
<dbReference type="PROSITE" id="PS51502">
    <property type="entry name" value="S_R_A_B_BARREL"/>
    <property type="match status" value="1"/>
</dbReference>
<dbReference type="InterPro" id="IPR013097">
    <property type="entry name" value="Dabb"/>
</dbReference>
<evidence type="ECO:0000313" key="3">
    <source>
        <dbReference type="Proteomes" id="UP000186015"/>
    </source>
</evidence>
<dbReference type="SUPFAM" id="SSF54909">
    <property type="entry name" value="Dimeric alpha+beta barrel"/>
    <property type="match status" value="1"/>
</dbReference>
<evidence type="ECO:0000259" key="1">
    <source>
        <dbReference type="PROSITE" id="PS51502"/>
    </source>
</evidence>
<dbReference type="OrthoDB" id="9808130at2"/>
<evidence type="ECO:0000313" key="2">
    <source>
        <dbReference type="EMBL" id="SEK65075.1"/>
    </source>
</evidence>
<dbReference type="PANTHER" id="PTHR37832:SF1">
    <property type="entry name" value="STRESS-RESPONSE A_B BARREL DOMAIN-CONTAINING PROTEIN"/>
    <property type="match status" value="1"/>
</dbReference>
<accession>A0A1H7IW92</accession>
<dbReference type="Pfam" id="PF07876">
    <property type="entry name" value="Dabb"/>
    <property type="match status" value="1"/>
</dbReference>
<dbReference type="EMBL" id="FOAT01000004">
    <property type="protein sequence ID" value="SEK65075.1"/>
    <property type="molecule type" value="Genomic_DNA"/>
</dbReference>
<dbReference type="SMART" id="SM00886">
    <property type="entry name" value="Dabb"/>
    <property type="match status" value="1"/>
</dbReference>
<dbReference type="Proteomes" id="UP000186015">
    <property type="component" value="Unassembled WGS sequence"/>
</dbReference>
<dbReference type="InterPro" id="IPR011008">
    <property type="entry name" value="Dimeric_a/b-barrel"/>
</dbReference>
<feature type="domain" description="Stress-response A/B barrel" evidence="1">
    <location>
        <begin position="2"/>
        <end position="94"/>
    </location>
</feature>
<organism evidence="2 3">
    <name type="scientific">Ruminococcus albus</name>
    <dbReference type="NCBI Taxonomy" id="1264"/>
    <lineage>
        <taxon>Bacteria</taxon>
        <taxon>Bacillati</taxon>
        <taxon>Bacillota</taxon>
        <taxon>Clostridia</taxon>
        <taxon>Eubacteriales</taxon>
        <taxon>Oscillospiraceae</taxon>
        <taxon>Ruminococcus</taxon>
    </lineage>
</organism>
<dbReference type="RefSeq" id="WP_074831289.1">
    <property type="nucleotide sequence ID" value="NZ_FOAT01000004.1"/>
</dbReference>
<name>A0A1H7IW92_RUMAL</name>
<protein>
    <submittedName>
        <fullName evidence="2">Stress responsive A/B Barrel Domain</fullName>
    </submittedName>
</protein>
<dbReference type="PANTHER" id="PTHR37832">
    <property type="entry name" value="BLL2683 PROTEIN"/>
    <property type="match status" value="1"/>
</dbReference>
<gene>
    <name evidence="2" type="ORF">SAMN05216469_10466</name>
</gene>
<dbReference type="AlphaFoldDB" id="A0A1H7IW92"/>
<reference evidence="2 3" key="1">
    <citation type="submission" date="2016-10" db="EMBL/GenBank/DDBJ databases">
        <authorList>
            <person name="de Groot N.N."/>
        </authorList>
    </citation>
    <scope>NUCLEOTIDE SEQUENCE [LARGE SCALE GENOMIC DNA]</scope>
    <source>
        <strain evidence="2 3">KH2T6</strain>
    </source>
</reference>